<dbReference type="Gene3D" id="3.40.50.300">
    <property type="entry name" value="P-loop containing nucleotide triphosphate hydrolases"/>
    <property type="match status" value="1"/>
</dbReference>
<gene>
    <name evidence="13" type="ORF">THRCLA_05292</name>
</gene>
<dbReference type="CDD" id="cd17872">
    <property type="entry name" value="GPN3"/>
    <property type="match status" value="1"/>
</dbReference>
<dbReference type="PANTHER" id="PTHR21231:SF7">
    <property type="entry name" value="GPN-LOOP GTPASE 3"/>
    <property type="match status" value="1"/>
</dbReference>
<dbReference type="Proteomes" id="UP000243217">
    <property type="component" value="Unassembled WGS sequence"/>
</dbReference>
<evidence type="ECO:0000256" key="3">
    <source>
        <dbReference type="ARBA" id="ARBA00005290"/>
    </source>
</evidence>
<dbReference type="FunFam" id="3.40.50.300:FF:000616">
    <property type="entry name" value="GPN-loop GTPase 3"/>
    <property type="match status" value="1"/>
</dbReference>
<evidence type="ECO:0000256" key="9">
    <source>
        <dbReference type="ARBA" id="ARBA00023242"/>
    </source>
</evidence>
<proteinExistence type="inferred from homology"/>
<dbReference type="PANTHER" id="PTHR21231">
    <property type="entry name" value="XPA-BINDING PROTEIN 1-RELATED"/>
    <property type="match status" value="1"/>
</dbReference>
<dbReference type="Pfam" id="PF08573">
    <property type="entry name" value="SAE2"/>
    <property type="match status" value="2"/>
</dbReference>
<keyword evidence="9" id="KW-0539">Nucleus</keyword>
<dbReference type="InterPro" id="IPR030228">
    <property type="entry name" value="Gpn3"/>
</dbReference>
<dbReference type="InterPro" id="IPR027417">
    <property type="entry name" value="P-loop_NTPase"/>
</dbReference>
<evidence type="ECO:0000256" key="10">
    <source>
        <dbReference type="SAM" id="Coils"/>
    </source>
</evidence>
<evidence type="ECO:0000313" key="14">
    <source>
        <dbReference type="Proteomes" id="UP000243217"/>
    </source>
</evidence>
<evidence type="ECO:0000256" key="4">
    <source>
        <dbReference type="ARBA" id="ARBA00014587"/>
    </source>
</evidence>
<evidence type="ECO:0000256" key="8">
    <source>
        <dbReference type="ARBA" id="ARBA00023134"/>
    </source>
</evidence>
<dbReference type="Pfam" id="PF03029">
    <property type="entry name" value="ATP_bind_1"/>
    <property type="match status" value="1"/>
</dbReference>
<comment type="caution">
    <text evidence="13">The sequence shown here is derived from an EMBL/GenBank/DDBJ whole genome shotgun (WGS) entry which is preliminary data.</text>
</comment>
<organism evidence="13 14">
    <name type="scientific">Thraustotheca clavata</name>
    <dbReference type="NCBI Taxonomy" id="74557"/>
    <lineage>
        <taxon>Eukaryota</taxon>
        <taxon>Sar</taxon>
        <taxon>Stramenopiles</taxon>
        <taxon>Oomycota</taxon>
        <taxon>Saprolegniomycetes</taxon>
        <taxon>Saprolegniales</taxon>
        <taxon>Achlyaceae</taxon>
        <taxon>Thraustotheca</taxon>
    </lineage>
</organism>
<reference evidence="13 14" key="1">
    <citation type="journal article" date="2014" name="Genome Biol. Evol.">
        <title>The secreted proteins of Achlya hypogyna and Thraustotheca clavata identify the ancestral oomycete secretome and reveal gene acquisitions by horizontal gene transfer.</title>
        <authorList>
            <person name="Misner I."/>
            <person name="Blouin N."/>
            <person name="Leonard G."/>
            <person name="Richards T.A."/>
            <person name="Lane C.E."/>
        </authorList>
    </citation>
    <scope>NUCLEOTIDE SEQUENCE [LARGE SCALE GENOMIC DNA]</scope>
    <source>
        <strain evidence="13 14">ATCC 34112</strain>
    </source>
</reference>
<sequence length="569" mass="62672">MRCCQIVMGPAGTGKSTYCKNMHEHCATTGRMTYVVNLDPAADNFDYPVAFDIRDLISLEDVMEELGYGPNGGLVYCMEYLIQNLDWLQDLLVEYSDDDYFIFDCPGQIELYSHLPVMKSLCTALKDWGFSICGVYLIDSLFISDPSKFISGVLCSLSAMIQLELPHVNVLTKCDLADENEIEKYLDPSSGYLLESLTQATNDKWQPLSRAVCNVINDYSMVAFVPMNITDENSMEVVLQHIDHAINYGEDLEPKEITNEFIFIFTMAEEEWRRERAQLLEQVALHKTEAQVLAKRFRLLQHTLQQQQTVLERYQRELLKRSNDSGRKRKLHTNTSPRKDAKPHRAKENTPSHTLAQAPVPCPEHAPSSKAPTLTAAPTLVDTSPAAAIITTPPAKAPIPTAKATIPPAKAAIAPAKTTIPAAKTTIPTAKTTIPGAKITSPAAKPTLAAANAIIPAAEAITAAKAGLVPADRFCSARAIVSAGKDVAKVNAKAGALEAGKPYKYIEVVRKKDERAALAGHACAECAKYYEALGEEFKGQEDLCSRHRARHEPYSTPEDFWRLSFPDSA</sequence>
<comment type="function">
    <text evidence="1">Small GTPase required for proper localization of RNA polymerase II (RNAPII). May act at an RNAP assembly step prior to nuclear import.</text>
</comment>
<feature type="region of interest" description="Disordered" evidence="11">
    <location>
        <begin position="320"/>
        <end position="372"/>
    </location>
</feature>
<protein>
    <recommendedName>
        <fullName evidence="4">GPN-loop GTPase 3</fullName>
    </recommendedName>
</protein>
<dbReference type="GO" id="GO:0005525">
    <property type="term" value="F:GTP binding"/>
    <property type="evidence" value="ECO:0007669"/>
    <property type="project" value="UniProtKB-KW"/>
</dbReference>
<feature type="domain" description="DNA endonuclease activator Ctp1 C-terminal" evidence="12">
    <location>
        <begin position="504"/>
        <end position="535"/>
    </location>
</feature>
<dbReference type="GO" id="GO:0005634">
    <property type="term" value="C:nucleus"/>
    <property type="evidence" value="ECO:0007669"/>
    <property type="project" value="UniProtKB-SubCell"/>
</dbReference>
<feature type="domain" description="DNA endonuclease activator Ctp1 C-terminal" evidence="12">
    <location>
        <begin position="542"/>
        <end position="568"/>
    </location>
</feature>
<keyword evidence="6" id="KW-0227">DNA damage</keyword>
<evidence type="ECO:0000256" key="5">
    <source>
        <dbReference type="ARBA" id="ARBA00022741"/>
    </source>
</evidence>
<evidence type="ECO:0000256" key="7">
    <source>
        <dbReference type="ARBA" id="ARBA00022801"/>
    </source>
</evidence>
<keyword evidence="5" id="KW-0547">Nucleotide-binding</keyword>
<evidence type="ECO:0000256" key="2">
    <source>
        <dbReference type="ARBA" id="ARBA00004123"/>
    </source>
</evidence>
<name>A0A1V9ZWI7_9STRA</name>
<evidence type="ECO:0000259" key="12">
    <source>
        <dbReference type="Pfam" id="PF08573"/>
    </source>
</evidence>
<keyword evidence="8" id="KW-0342">GTP-binding</keyword>
<dbReference type="InterPro" id="IPR013882">
    <property type="entry name" value="Ctp1_C"/>
</dbReference>
<dbReference type="GO" id="GO:0006281">
    <property type="term" value="P:DNA repair"/>
    <property type="evidence" value="ECO:0007669"/>
    <property type="project" value="InterPro"/>
</dbReference>
<dbReference type="AlphaFoldDB" id="A0A1V9ZWI7"/>
<dbReference type="STRING" id="74557.A0A1V9ZWI7"/>
<accession>A0A1V9ZWI7</accession>
<evidence type="ECO:0000256" key="6">
    <source>
        <dbReference type="ARBA" id="ARBA00022763"/>
    </source>
</evidence>
<keyword evidence="14" id="KW-1185">Reference proteome</keyword>
<evidence type="ECO:0000256" key="1">
    <source>
        <dbReference type="ARBA" id="ARBA00002411"/>
    </source>
</evidence>
<feature type="coiled-coil region" evidence="10">
    <location>
        <begin position="269"/>
        <end position="317"/>
    </location>
</feature>
<dbReference type="SUPFAM" id="SSF52540">
    <property type="entry name" value="P-loop containing nucleoside triphosphate hydrolases"/>
    <property type="match status" value="1"/>
</dbReference>
<keyword evidence="10" id="KW-0175">Coiled coil</keyword>
<evidence type="ECO:0000313" key="13">
    <source>
        <dbReference type="EMBL" id="OQS02321.1"/>
    </source>
</evidence>
<dbReference type="OrthoDB" id="5839at2759"/>
<comment type="similarity">
    <text evidence="3">Belongs to the GPN-loop GTPase family.</text>
</comment>
<keyword evidence="7" id="KW-0378">Hydrolase</keyword>
<dbReference type="InterPro" id="IPR004130">
    <property type="entry name" value="Gpn"/>
</dbReference>
<dbReference type="EMBL" id="JNBS01001152">
    <property type="protein sequence ID" value="OQS02321.1"/>
    <property type="molecule type" value="Genomic_DNA"/>
</dbReference>
<dbReference type="GO" id="GO:0003924">
    <property type="term" value="F:GTPase activity"/>
    <property type="evidence" value="ECO:0007669"/>
    <property type="project" value="TreeGrafter"/>
</dbReference>
<evidence type="ECO:0000256" key="11">
    <source>
        <dbReference type="SAM" id="MobiDB-lite"/>
    </source>
</evidence>
<comment type="subcellular location">
    <subcellularLocation>
        <location evidence="2">Nucleus</location>
    </subcellularLocation>
</comment>